<reference evidence="2" key="2">
    <citation type="submission" date="2020-05" db="UniProtKB">
        <authorList>
            <consortium name="EnsemblMetazoa"/>
        </authorList>
    </citation>
    <scope>IDENTIFICATION</scope>
    <source>
        <strain evidence="2">IAEA</strain>
    </source>
</reference>
<proteinExistence type="predicted"/>
<evidence type="ECO:0000313" key="2">
    <source>
        <dbReference type="EnsemblMetazoa" id="GPPI024569-PA"/>
    </source>
</evidence>
<evidence type="ECO:0000256" key="1">
    <source>
        <dbReference type="SAM" id="MobiDB-lite"/>
    </source>
</evidence>
<feature type="compositionally biased region" description="Basic and acidic residues" evidence="1">
    <location>
        <begin position="112"/>
        <end position="135"/>
    </location>
</feature>
<dbReference type="EMBL" id="JXJN01011328">
    <property type="status" value="NOT_ANNOTATED_CDS"/>
    <property type="molecule type" value="Genomic_DNA"/>
</dbReference>
<reference evidence="3" key="1">
    <citation type="submission" date="2015-01" db="EMBL/GenBank/DDBJ databases">
        <authorList>
            <person name="Aksoy S."/>
            <person name="Warren W."/>
            <person name="Wilson R.K."/>
        </authorList>
    </citation>
    <scope>NUCLEOTIDE SEQUENCE [LARGE SCALE GENOMIC DNA]</scope>
    <source>
        <strain evidence="3">IAEA</strain>
    </source>
</reference>
<dbReference type="AlphaFoldDB" id="A0A1B0BB81"/>
<dbReference type="Proteomes" id="UP000092460">
    <property type="component" value="Unassembled WGS sequence"/>
</dbReference>
<dbReference type="EnsemblMetazoa" id="GPPI024569-RA">
    <property type="protein sequence ID" value="GPPI024569-PA"/>
    <property type="gene ID" value="GPPI024569"/>
</dbReference>
<protein>
    <submittedName>
        <fullName evidence="2">Uncharacterized protein</fullName>
    </submittedName>
</protein>
<accession>A0A1B0BB81</accession>
<evidence type="ECO:0000313" key="3">
    <source>
        <dbReference type="Proteomes" id="UP000092460"/>
    </source>
</evidence>
<feature type="region of interest" description="Disordered" evidence="1">
    <location>
        <begin position="104"/>
        <end position="135"/>
    </location>
</feature>
<organism evidence="2 3">
    <name type="scientific">Glossina palpalis gambiensis</name>
    <dbReference type="NCBI Taxonomy" id="67801"/>
    <lineage>
        <taxon>Eukaryota</taxon>
        <taxon>Metazoa</taxon>
        <taxon>Ecdysozoa</taxon>
        <taxon>Arthropoda</taxon>
        <taxon>Hexapoda</taxon>
        <taxon>Insecta</taxon>
        <taxon>Pterygota</taxon>
        <taxon>Neoptera</taxon>
        <taxon>Endopterygota</taxon>
        <taxon>Diptera</taxon>
        <taxon>Brachycera</taxon>
        <taxon>Muscomorpha</taxon>
        <taxon>Hippoboscoidea</taxon>
        <taxon>Glossinidae</taxon>
        <taxon>Glossina</taxon>
    </lineage>
</organism>
<dbReference type="VEuPathDB" id="VectorBase:GPPI024569"/>
<sequence length="135" mass="15355">MLLGTSYAYACTPRDSPHLIATTTFGLFNRAFQKTYLHFVIQELHKYLSGGMMANGIDCVAQLENLDICITIRAYVCEYAMLCKHNNVKVCQLMADCVNINDEDDDVDDDGSLQKERQGMERQGKERQGKEKHIK</sequence>
<keyword evidence="3" id="KW-1185">Reference proteome</keyword>
<name>A0A1B0BB81_9MUSC</name>